<dbReference type="GO" id="GO:0005576">
    <property type="term" value="C:extracellular region"/>
    <property type="evidence" value="ECO:0007669"/>
    <property type="project" value="UniProtKB-SubCell"/>
</dbReference>
<dbReference type="CDD" id="cd00063">
    <property type="entry name" value="FN3"/>
    <property type="match status" value="1"/>
</dbReference>
<proteinExistence type="predicted"/>
<comment type="caution">
    <text evidence="9">The sequence shown here is derived from an EMBL/GenBank/DDBJ whole genome shotgun (WGS) entry which is preliminary data.</text>
</comment>
<evidence type="ECO:0000256" key="7">
    <source>
        <dbReference type="ARBA" id="ARBA00023237"/>
    </source>
</evidence>
<dbReference type="GO" id="GO:0009279">
    <property type="term" value="C:cell outer membrane"/>
    <property type="evidence" value="ECO:0007669"/>
    <property type="project" value="UniProtKB-SubCell"/>
</dbReference>
<dbReference type="InterPro" id="IPR003368">
    <property type="entry name" value="POMP_repeat"/>
</dbReference>
<keyword evidence="6" id="KW-0472">Membrane</keyword>
<comment type="subcellular location">
    <subcellularLocation>
        <location evidence="1">Cell envelope</location>
    </subcellularLocation>
    <subcellularLocation>
        <location evidence="2">Cell outer membrane</location>
    </subcellularLocation>
    <subcellularLocation>
        <location evidence="3">Secreted</location>
    </subcellularLocation>
</comment>
<dbReference type="Gene3D" id="2.60.40.10">
    <property type="entry name" value="Immunoglobulins"/>
    <property type="match status" value="1"/>
</dbReference>
<dbReference type="Pfam" id="PF02415">
    <property type="entry name" value="Chlam_PMP"/>
    <property type="match status" value="2"/>
</dbReference>
<evidence type="ECO:0000256" key="4">
    <source>
        <dbReference type="ARBA" id="ARBA00022525"/>
    </source>
</evidence>
<evidence type="ECO:0000313" key="9">
    <source>
        <dbReference type="EMBL" id="RJP75088.1"/>
    </source>
</evidence>
<evidence type="ECO:0000256" key="2">
    <source>
        <dbReference type="ARBA" id="ARBA00004442"/>
    </source>
</evidence>
<evidence type="ECO:0000313" key="10">
    <source>
        <dbReference type="Proteomes" id="UP000285961"/>
    </source>
</evidence>
<evidence type="ECO:0000259" key="8">
    <source>
        <dbReference type="PROSITE" id="PS50853"/>
    </source>
</evidence>
<evidence type="ECO:0000256" key="3">
    <source>
        <dbReference type="ARBA" id="ARBA00004613"/>
    </source>
</evidence>
<feature type="non-terminal residue" evidence="9">
    <location>
        <position position="447"/>
    </location>
</feature>
<gene>
    <name evidence="9" type="ORF">C4532_01065</name>
</gene>
<dbReference type="Proteomes" id="UP000285961">
    <property type="component" value="Unassembled WGS sequence"/>
</dbReference>
<dbReference type="InterPro" id="IPR012334">
    <property type="entry name" value="Pectin_lyas_fold"/>
</dbReference>
<dbReference type="AlphaFoldDB" id="A0A419F903"/>
<keyword evidence="5" id="KW-0732">Signal</keyword>
<dbReference type="InterPro" id="IPR011050">
    <property type="entry name" value="Pectin_lyase_fold/virulence"/>
</dbReference>
<feature type="domain" description="Fibronectin type-III" evidence="8">
    <location>
        <begin position="23"/>
        <end position="117"/>
    </location>
</feature>
<keyword evidence="7" id="KW-0998">Cell outer membrane</keyword>
<evidence type="ECO:0000256" key="6">
    <source>
        <dbReference type="ARBA" id="ARBA00023136"/>
    </source>
</evidence>
<dbReference type="Gene3D" id="2.160.20.10">
    <property type="entry name" value="Single-stranded right-handed beta-helix, Pectin lyase-like"/>
    <property type="match status" value="1"/>
</dbReference>
<protein>
    <recommendedName>
        <fullName evidence="8">Fibronectin type-III domain-containing protein</fullName>
    </recommendedName>
</protein>
<dbReference type="EMBL" id="QZKI01000007">
    <property type="protein sequence ID" value="RJP75088.1"/>
    <property type="molecule type" value="Genomic_DNA"/>
</dbReference>
<accession>A0A419F903</accession>
<dbReference type="SUPFAM" id="SSF51126">
    <property type="entry name" value="Pectin lyase-like"/>
    <property type="match status" value="1"/>
</dbReference>
<dbReference type="PROSITE" id="PS50853">
    <property type="entry name" value="FN3"/>
    <property type="match status" value="1"/>
</dbReference>
<sequence>MPVRIGRTITAALVIVLIFLWWSTNGIAGVFVYEPSVALGWQANPEPDIQGYEVYRSNSYAGTYSKAHAGLINQTHWTDTNLTLGGTYYYKLRAVDFCGNAGLFSPPSAAVRYSDGDFDDDGFGDDFEESLGTSAVEGNSQPAAASLTLTSPKTTFSIGGRCQLDVAGDFQPVVGDPIPYDMTCLVQYRFSPAGSVSISSCGRVTGQSPAVVTIWAEQLIGGESVAVSNTVQVTVTAPVIHYVPDDFATIQAALDAAANGDSIIVRDGVYSGPGNTDIDFTGKVVTLRSQNGAANCIIDGQGTARLFTFHSGEGSGAVVDGFTITGGSSSSSGGAIFCKSSSPTITNCIMTNNHATSYGGAIYLGNGASATLINNIISENSTDANGGAIYCWYSSPSIMNCTITANEANYGGGMGGSNSVPVISNSIFWNNFPNEIGGSATVTSSDV</sequence>
<evidence type="ECO:0000256" key="1">
    <source>
        <dbReference type="ARBA" id="ARBA00004196"/>
    </source>
</evidence>
<name>A0A419F903_9BACT</name>
<reference evidence="9 10" key="1">
    <citation type="journal article" date="2017" name="ISME J.">
        <title>Energy and carbon metabolisms in a deep terrestrial subsurface fluid microbial community.</title>
        <authorList>
            <person name="Momper L."/>
            <person name="Jungbluth S.P."/>
            <person name="Lee M.D."/>
            <person name="Amend J.P."/>
        </authorList>
    </citation>
    <scope>NUCLEOTIDE SEQUENCE [LARGE SCALE GENOMIC DNA]</scope>
    <source>
        <strain evidence="9">SURF_17</strain>
    </source>
</reference>
<dbReference type="InterPro" id="IPR003961">
    <property type="entry name" value="FN3_dom"/>
</dbReference>
<dbReference type="SUPFAM" id="SSF49265">
    <property type="entry name" value="Fibronectin type III"/>
    <property type="match status" value="1"/>
</dbReference>
<keyword evidence="4" id="KW-0964">Secreted</keyword>
<dbReference type="InterPro" id="IPR036116">
    <property type="entry name" value="FN3_sf"/>
</dbReference>
<dbReference type="InterPro" id="IPR013783">
    <property type="entry name" value="Ig-like_fold"/>
</dbReference>
<organism evidence="9 10">
    <name type="scientific">Candidatus Abyssobacteria bacterium SURF_17</name>
    <dbReference type="NCBI Taxonomy" id="2093361"/>
    <lineage>
        <taxon>Bacteria</taxon>
        <taxon>Pseudomonadati</taxon>
        <taxon>Candidatus Hydrogenedentota</taxon>
        <taxon>Candidatus Abyssobacteria</taxon>
    </lineage>
</organism>
<evidence type="ECO:0000256" key="5">
    <source>
        <dbReference type="ARBA" id="ARBA00022729"/>
    </source>
</evidence>